<dbReference type="Proteomes" id="UP000250028">
    <property type="component" value="Unassembled WGS sequence"/>
</dbReference>
<proteinExistence type="predicted"/>
<evidence type="ECO:0000259" key="1">
    <source>
        <dbReference type="PROSITE" id="PS50987"/>
    </source>
</evidence>
<dbReference type="RefSeq" id="WP_109686555.1">
    <property type="nucleotide sequence ID" value="NZ_QGDN01000001.1"/>
</dbReference>
<sequence length="106" mass="11920">MDSALRALADPHRRAVLERLSQGPASAGELGALLPISQPAASRHLSVLRDAGLVAVEHDAQRRIYRLRPEPMAEIGDWLQQRQREWEHRFAALHTEIARGKKNRSS</sequence>
<dbReference type="NCBIfam" id="NF033788">
    <property type="entry name" value="HTH_metalloreg"/>
    <property type="match status" value="1"/>
</dbReference>
<gene>
    <name evidence="2" type="ORF">SAMN04489750_2700</name>
</gene>
<organism evidence="2 3">
    <name type="scientific">Branchiibius hedensis</name>
    <dbReference type="NCBI Taxonomy" id="672460"/>
    <lineage>
        <taxon>Bacteria</taxon>
        <taxon>Bacillati</taxon>
        <taxon>Actinomycetota</taxon>
        <taxon>Actinomycetes</taxon>
        <taxon>Micrococcales</taxon>
        <taxon>Dermacoccaceae</taxon>
        <taxon>Branchiibius</taxon>
    </lineage>
</organism>
<accession>A0A2Y8ZVQ0</accession>
<dbReference type="Gene3D" id="1.10.10.10">
    <property type="entry name" value="Winged helix-like DNA-binding domain superfamily/Winged helix DNA-binding domain"/>
    <property type="match status" value="1"/>
</dbReference>
<dbReference type="InterPro" id="IPR011991">
    <property type="entry name" value="ArsR-like_HTH"/>
</dbReference>
<feature type="domain" description="HTH arsR-type" evidence="1">
    <location>
        <begin position="1"/>
        <end position="87"/>
    </location>
</feature>
<dbReference type="EMBL" id="UESZ01000001">
    <property type="protein sequence ID" value="SSA35348.1"/>
    <property type="molecule type" value="Genomic_DNA"/>
</dbReference>
<dbReference type="GO" id="GO:0003677">
    <property type="term" value="F:DNA binding"/>
    <property type="evidence" value="ECO:0007669"/>
    <property type="project" value="UniProtKB-KW"/>
</dbReference>
<dbReference type="InterPro" id="IPR036390">
    <property type="entry name" value="WH_DNA-bd_sf"/>
</dbReference>
<dbReference type="PROSITE" id="PS50987">
    <property type="entry name" value="HTH_ARSR_2"/>
    <property type="match status" value="1"/>
</dbReference>
<keyword evidence="2" id="KW-0238">DNA-binding</keyword>
<dbReference type="CDD" id="cd00090">
    <property type="entry name" value="HTH_ARSR"/>
    <property type="match status" value="1"/>
</dbReference>
<name>A0A2Y8ZVQ0_9MICO</name>
<dbReference type="PANTHER" id="PTHR38600">
    <property type="entry name" value="TRANSCRIPTIONAL REGULATORY PROTEIN"/>
    <property type="match status" value="1"/>
</dbReference>
<dbReference type="InterPro" id="IPR001845">
    <property type="entry name" value="HTH_ArsR_DNA-bd_dom"/>
</dbReference>
<dbReference type="PANTHER" id="PTHR38600:SF1">
    <property type="entry name" value="TRANSCRIPTIONAL REGULATORY PROTEIN"/>
    <property type="match status" value="1"/>
</dbReference>
<dbReference type="SMART" id="SM00418">
    <property type="entry name" value="HTH_ARSR"/>
    <property type="match status" value="1"/>
</dbReference>
<dbReference type="GO" id="GO:0003700">
    <property type="term" value="F:DNA-binding transcription factor activity"/>
    <property type="evidence" value="ECO:0007669"/>
    <property type="project" value="InterPro"/>
</dbReference>
<dbReference type="SUPFAM" id="SSF46785">
    <property type="entry name" value="Winged helix' DNA-binding domain"/>
    <property type="match status" value="1"/>
</dbReference>
<dbReference type="AlphaFoldDB" id="A0A2Y8ZVQ0"/>
<dbReference type="InterPro" id="IPR036388">
    <property type="entry name" value="WH-like_DNA-bd_sf"/>
</dbReference>
<dbReference type="OrthoDB" id="9806976at2"/>
<dbReference type="Pfam" id="PF12840">
    <property type="entry name" value="HTH_20"/>
    <property type="match status" value="1"/>
</dbReference>
<evidence type="ECO:0000313" key="3">
    <source>
        <dbReference type="Proteomes" id="UP000250028"/>
    </source>
</evidence>
<reference evidence="3" key="1">
    <citation type="submission" date="2016-10" db="EMBL/GenBank/DDBJ databases">
        <authorList>
            <person name="Varghese N."/>
            <person name="Submissions S."/>
        </authorList>
    </citation>
    <scope>NUCLEOTIDE SEQUENCE [LARGE SCALE GENOMIC DNA]</scope>
    <source>
        <strain evidence="3">DSM 22951</strain>
    </source>
</reference>
<evidence type="ECO:0000313" key="2">
    <source>
        <dbReference type="EMBL" id="SSA35348.1"/>
    </source>
</evidence>
<keyword evidence="3" id="KW-1185">Reference proteome</keyword>
<protein>
    <submittedName>
        <fullName evidence="2">DNA-binding transcriptional regulator, ArsR family</fullName>
    </submittedName>
</protein>